<feature type="chain" id="PRO_5046579514" description="Chitinase" evidence="1">
    <location>
        <begin position="42"/>
        <end position="70"/>
    </location>
</feature>
<evidence type="ECO:0008006" key="4">
    <source>
        <dbReference type="Google" id="ProtNLM"/>
    </source>
</evidence>
<evidence type="ECO:0000313" key="2">
    <source>
        <dbReference type="EMBL" id="GHB67513.1"/>
    </source>
</evidence>
<sequence length="70" mass="7081">MRPSRHATQVTTRGRTSGYGTVLAAAVLALSTLALHSPATAAGHRAAAAPAGDYCSPAEEFYGGGQYTST</sequence>
<dbReference type="Proteomes" id="UP000642673">
    <property type="component" value="Unassembled WGS sequence"/>
</dbReference>
<proteinExistence type="predicted"/>
<gene>
    <name evidence="2" type="ORF">GCM10010347_42010</name>
</gene>
<accession>A0ABQ3EW02</accession>
<dbReference type="EMBL" id="BMVP01000008">
    <property type="protein sequence ID" value="GHB67513.1"/>
    <property type="molecule type" value="Genomic_DNA"/>
</dbReference>
<protein>
    <recommendedName>
        <fullName evidence="4">Chitinase</fullName>
    </recommendedName>
</protein>
<comment type="caution">
    <text evidence="2">The sequence shown here is derived from an EMBL/GenBank/DDBJ whole genome shotgun (WGS) entry which is preliminary data.</text>
</comment>
<evidence type="ECO:0000256" key="1">
    <source>
        <dbReference type="SAM" id="SignalP"/>
    </source>
</evidence>
<organism evidence="2 3">
    <name type="scientific">Streptomyces cirratus</name>
    <dbReference type="NCBI Taxonomy" id="68187"/>
    <lineage>
        <taxon>Bacteria</taxon>
        <taxon>Bacillati</taxon>
        <taxon>Actinomycetota</taxon>
        <taxon>Actinomycetes</taxon>
        <taxon>Kitasatosporales</taxon>
        <taxon>Streptomycetaceae</taxon>
        <taxon>Streptomyces</taxon>
    </lineage>
</organism>
<keyword evidence="1" id="KW-0732">Signal</keyword>
<evidence type="ECO:0000313" key="3">
    <source>
        <dbReference type="Proteomes" id="UP000642673"/>
    </source>
</evidence>
<reference evidence="3" key="1">
    <citation type="journal article" date="2019" name="Int. J. Syst. Evol. Microbiol.">
        <title>The Global Catalogue of Microorganisms (GCM) 10K type strain sequencing project: providing services to taxonomists for standard genome sequencing and annotation.</title>
        <authorList>
            <consortium name="The Broad Institute Genomics Platform"/>
            <consortium name="The Broad Institute Genome Sequencing Center for Infectious Disease"/>
            <person name="Wu L."/>
            <person name="Ma J."/>
        </authorList>
    </citation>
    <scope>NUCLEOTIDE SEQUENCE [LARGE SCALE GENOMIC DNA]</scope>
    <source>
        <strain evidence="3">JCM 4738</strain>
    </source>
</reference>
<name>A0ABQ3EW02_9ACTN</name>
<feature type="signal peptide" evidence="1">
    <location>
        <begin position="1"/>
        <end position="41"/>
    </location>
</feature>
<keyword evidence="3" id="KW-1185">Reference proteome</keyword>